<proteinExistence type="predicted"/>
<feature type="region of interest" description="Disordered" evidence="1">
    <location>
        <begin position="182"/>
        <end position="211"/>
    </location>
</feature>
<evidence type="ECO:0000256" key="1">
    <source>
        <dbReference type="SAM" id="MobiDB-lite"/>
    </source>
</evidence>
<feature type="region of interest" description="Disordered" evidence="1">
    <location>
        <begin position="139"/>
        <end position="161"/>
    </location>
</feature>
<evidence type="ECO:0000313" key="3">
    <source>
        <dbReference type="Proteomes" id="UP001151518"/>
    </source>
</evidence>
<name>A0A9W8G8X7_9FUNG</name>
<dbReference type="EMBL" id="JANBTW010000001">
    <property type="protein sequence ID" value="KAJ2681158.1"/>
    <property type="molecule type" value="Genomic_DNA"/>
</dbReference>
<dbReference type="OrthoDB" id="21418at2759"/>
<protein>
    <submittedName>
        <fullName evidence="2">Uncharacterized protein</fullName>
    </submittedName>
</protein>
<comment type="caution">
    <text evidence="2">The sequence shown here is derived from an EMBL/GenBank/DDBJ whole genome shotgun (WGS) entry which is preliminary data.</text>
</comment>
<organism evidence="2 3">
    <name type="scientific">Coemansia spiralis</name>
    <dbReference type="NCBI Taxonomy" id="417178"/>
    <lineage>
        <taxon>Eukaryota</taxon>
        <taxon>Fungi</taxon>
        <taxon>Fungi incertae sedis</taxon>
        <taxon>Zoopagomycota</taxon>
        <taxon>Kickxellomycotina</taxon>
        <taxon>Kickxellomycetes</taxon>
        <taxon>Kickxellales</taxon>
        <taxon>Kickxellaceae</taxon>
        <taxon>Coemansia</taxon>
    </lineage>
</organism>
<reference evidence="2" key="1">
    <citation type="submission" date="2022-07" db="EMBL/GenBank/DDBJ databases">
        <title>Phylogenomic reconstructions and comparative analyses of Kickxellomycotina fungi.</title>
        <authorList>
            <person name="Reynolds N.K."/>
            <person name="Stajich J.E."/>
            <person name="Barry K."/>
            <person name="Grigoriev I.V."/>
            <person name="Crous P."/>
            <person name="Smith M.E."/>
        </authorList>
    </citation>
    <scope>NUCLEOTIDE SEQUENCE</scope>
    <source>
        <strain evidence="2">NRRL 3115</strain>
    </source>
</reference>
<dbReference type="Proteomes" id="UP001151518">
    <property type="component" value="Unassembled WGS sequence"/>
</dbReference>
<gene>
    <name evidence="2" type="ORF">GGI25_000113</name>
</gene>
<feature type="region of interest" description="Disordered" evidence="1">
    <location>
        <begin position="1"/>
        <end position="26"/>
    </location>
</feature>
<accession>A0A9W8G8X7</accession>
<dbReference type="AlphaFoldDB" id="A0A9W8G8X7"/>
<sequence length="284" mass="31486">MYNSNANGTHSYSTPASPNPYSTSSHHNADGKFAYDKDLAALFRATAANVTQLYKEASEIGNNAFKAGYEQCYNDICEFIASEQQDVGIQSADARRVLMERLMDFARLKRLAQRQATAGAASPSGSTCFGYPSTRPASAADYSQSHVEQSRHTIDQEGSSGDALIHSTQQVFLEIQSKHSEAGLKEVESPDRSRSSIGSRDARYREEIPDKEAPLEHVLNSDNTIDEHFVSNGNSSCQHPDIARGMLTSNGHGSFQRKRMLDSFDVMDIEPPRRRLRKDDIEML</sequence>
<evidence type="ECO:0000313" key="2">
    <source>
        <dbReference type="EMBL" id="KAJ2681158.1"/>
    </source>
</evidence>